<dbReference type="GO" id="GO:0022841">
    <property type="term" value="F:potassium ion leak channel activity"/>
    <property type="evidence" value="ECO:0007669"/>
    <property type="project" value="TreeGrafter"/>
</dbReference>
<evidence type="ECO:0000313" key="12">
    <source>
        <dbReference type="WBParaSite" id="NBR_0001241701-mRNA-1"/>
    </source>
</evidence>
<evidence type="ECO:0000256" key="6">
    <source>
        <dbReference type="ARBA" id="ARBA00023136"/>
    </source>
</evidence>
<dbReference type="InterPro" id="IPR003280">
    <property type="entry name" value="2pore_dom_K_chnl"/>
</dbReference>
<proteinExistence type="predicted"/>
<dbReference type="OMA" id="IEHIAVN"/>
<evidence type="ECO:0000256" key="1">
    <source>
        <dbReference type="ARBA" id="ARBA00004141"/>
    </source>
</evidence>
<dbReference type="GO" id="GO:0005886">
    <property type="term" value="C:plasma membrane"/>
    <property type="evidence" value="ECO:0007669"/>
    <property type="project" value="TreeGrafter"/>
</dbReference>
<accession>A0A0N4Y885</accession>
<keyword evidence="3 8" id="KW-0812">Transmembrane</keyword>
<gene>
    <name evidence="10" type="ORF">NBR_LOCUS12418</name>
</gene>
<protein>
    <submittedName>
        <fullName evidence="12">Ion_trans_2 domain-containing protein</fullName>
    </submittedName>
</protein>
<evidence type="ECO:0000313" key="10">
    <source>
        <dbReference type="EMBL" id="VDL76007.1"/>
    </source>
</evidence>
<dbReference type="Pfam" id="PF07885">
    <property type="entry name" value="Ion_trans_2"/>
    <property type="match status" value="1"/>
</dbReference>
<evidence type="ECO:0000259" key="9">
    <source>
        <dbReference type="Pfam" id="PF07885"/>
    </source>
</evidence>
<dbReference type="WBParaSite" id="NBR_0001241701-mRNA-1">
    <property type="protein sequence ID" value="NBR_0001241701-mRNA-1"/>
    <property type="gene ID" value="NBR_0001241701"/>
</dbReference>
<reference evidence="12" key="1">
    <citation type="submission" date="2017-02" db="UniProtKB">
        <authorList>
            <consortium name="WormBaseParasite"/>
        </authorList>
    </citation>
    <scope>IDENTIFICATION</scope>
</reference>
<keyword evidence="11" id="KW-1185">Reference proteome</keyword>
<feature type="domain" description="Potassium channel" evidence="9">
    <location>
        <begin position="183"/>
        <end position="243"/>
    </location>
</feature>
<feature type="transmembrane region" description="Helical" evidence="8">
    <location>
        <begin position="190"/>
        <end position="209"/>
    </location>
</feature>
<evidence type="ECO:0000313" key="11">
    <source>
        <dbReference type="Proteomes" id="UP000271162"/>
    </source>
</evidence>
<dbReference type="Proteomes" id="UP000271162">
    <property type="component" value="Unassembled WGS sequence"/>
</dbReference>
<comment type="subcellular location">
    <subcellularLocation>
        <location evidence="1">Membrane</location>
        <topology evidence="1">Multi-pass membrane protein</topology>
    </subcellularLocation>
</comment>
<evidence type="ECO:0000256" key="5">
    <source>
        <dbReference type="ARBA" id="ARBA00023065"/>
    </source>
</evidence>
<sequence length="264" mass="30849">MQDTRKSLTGLAQLMLPALIEASNVRDTYQANRRHNLLDRAHRQILRSAAGFKDIAERAHEVGRRQVEKLQQEPPLCLVIMNRAYHKYGLKHLVLILVFLLYTTFGAFVFLVVEGPHQNNLKEQWIEHIAVNRSRRIVQIMARAFNNSEYLVYIKGNTSLRLLKLFNEELASYERELGIRWSEQRMEWDFWTAMLFAGTVCTTIGYGHIYPITNAGKILTMIFALFGIPLVLLVLQDIGKMLTISMKYPWFQTKRICRRVMRYC</sequence>
<dbReference type="Gene3D" id="1.10.287.70">
    <property type="match status" value="1"/>
</dbReference>
<dbReference type="STRING" id="27835.A0A0N4Y885"/>
<dbReference type="PANTHER" id="PTHR11003">
    <property type="entry name" value="POTASSIUM CHANNEL, SUBFAMILY K"/>
    <property type="match status" value="1"/>
</dbReference>
<dbReference type="InterPro" id="IPR013099">
    <property type="entry name" value="K_chnl_dom"/>
</dbReference>
<feature type="transmembrane region" description="Helical" evidence="8">
    <location>
        <begin position="215"/>
        <end position="235"/>
    </location>
</feature>
<evidence type="ECO:0000256" key="4">
    <source>
        <dbReference type="ARBA" id="ARBA00022989"/>
    </source>
</evidence>
<keyword evidence="2" id="KW-0813">Transport</keyword>
<evidence type="ECO:0000256" key="7">
    <source>
        <dbReference type="ARBA" id="ARBA00023303"/>
    </source>
</evidence>
<feature type="transmembrane region" description="Helical" evidence="8">
    <location>
        <begin position="93"/>
        <end position="113"/>
    </location>
</feature>
<organism evidence="12">
    <name type="scientific">Nippostrongylus brasiliensis</name>
    <name type="common">Rat hookworm</name>
    <dbReference type="NCBI Taxonomy" id="27835"/>
    <lineage>
        <taxon>Eukaryota</taxon>
        <taxon>Metazoa</taxon>
        <taxon>Ecdysozoa</taxon>
        <taxon>Nematoda</taxon>
        <taxon>Chromadorea</taxon>
        <taxon>Rhabditida</taxon>
        <taxon>Rhabditina</taxon>
        <taxon>Rhabditomorpha</taxon>
        <taxon>Strongyloidea</taxon>
        <taxon>Heligmosomidae</taxon>
        <taxon>Nippostrongylus</taxon>
    </lineage>
</organism>
<dbReference type="SUPFAM" id="SSF81324">
    <property type="entry name" value="Voltage-gated potassium channels"/>
    <property type="match status" value="1"/>
</dbReference>
<dbReference type="GO" id="GO:0030322">
    <property type="term" value="P:stabilization of membrane potential"/>
    <property type="evidence" value="ECO:0007669"/>
    <property type="project" value="TreeGrafter"/>
</dbReference>
<evidence type="ECO:0000256" key="8">
    <source>
        <dbReference type="SAM" id="Phobius"/>
    </source>
</evidence>
<keyword evidence="7" id="KW-0407">Ion channel</keyword>
<dbReference type="AlphaFoldDB" id="A0A0N4Y885"/>
<name>A0A0N4Y885_NIPBR</name>
<evidence type="ECO:0000256" key="2">
    <source>
        <dbReference type="ARBA" id="ARBA00022448"/>
    </source>
</evidence>
<dbReference type="PANTHER" id="PTHR11003:SF240">
    <property type="entry name" value="POTASSIUM CHANNEL DOMAIN-CONTAINING PROTEIN"/>
    <property type="match status" value="1"/>
</dbReference>
<keyword evidence="4 8" id="KW-1133">Transmembrane helix</keyword>
<keyword evidence="6 8" id="KW-0472">Membrane</keyword>
<evidence type="ECO:0000256" key="3">
    <source>
        <dbReference type="ARBA" id="ARBA00022692"/>
    </source>
</evidence>
<dbReference type="EMBL" id="UYSL01020752">
    <property type="protein sequence ID" value="VDL76007.1"/>
    <property type="molecule type" value="Genomic_DNA"/>
</dbReference>
<keyword evidence="5" id="KW-0406">Ion transport</keyword>
<reference evidence="10 11" key="2">
    <citation type="submission" date="2018-11" db="EMBL/GenBank/DDBJ databases">
        <authorList>
            <consortium name="Pathogen Informatics"/>
        </authorList>
    </citation>
    <scope>NUCLEOTIDE SEQUENCE [LARGE SCALE GENOMIC DNA]</scope>
</reference>
<dbReference type="GO" id="GO:0015271">
    <property type="term" value="F:outward rectifier potassium channel activity"/>
    <property type="evidence" value="ECO:0007669"/>
    <property type="project" value="TreeGrafter"/>
</dbReference>